<name>A0A1E3VJ41_9HYPH</name>
<evidence type="ECO:0000313" key="1">
    <source>
        <dbReference type="EMBL" id="ODR93539.1"/>
    </source>
</evidence>
<keyword evidence="2" id="KW-1185">Reference proteome</keyword>
<reference evidence="1 2" key="1">
    <citation type="journal article" date="2016" name="Environ. Microbiol.">
        <title>New Methyloceanibacter diversity from North Sea sediments includes methanotroph containing solely the soluble methane monooxygenase.</title>
        <authorList>
            <person name="Vekeman B."/>
            <person name="Kerckhof F.M."/>
            <person name="Cremers G."/>
            <person name="de Vos P."/>
            <person name="Vandamme P."/>
            <person name="Boon N."/>
            <person name="Op den Camp H.J."/>
            <person name="Heylen K."/>
        </authorList>
    </citation>
    <scope>NUCLEOTIDE SEQUENCE [LARGE SCALE GENOMIC DNA]</scope>
    <source>
        <strain evidence="1 2">R-67176</strain>
    </source>
</reference>
<accession>A0A1E3VJ41</accession>
<gene>
    <name evidence="1" type="ORF">AUC70_11795</name>
</gene>
<comment type="caution">
    <text evidence="1">The sequence shown here is derived from an EMBL/GenBank/DDBJ whole genome shotgun (WGS) entry which is preliminary data.</text>
</comment>
<protein>
    <recommendedName>
        <fullName evidence="3">ArsR family transcriptional regulator</fullName>
    </recommendedName>
</protein>
<dbReference type="RefSeq" id="WP_069445603.1">
    <property type="nucleotide sequence ID" value="NZ_LPWE01000014.1"/>
</dbReference>
<dbReference type="EMBL" id="LPWE01000014">
    <property type="protein sequence ID" value="ODR93539.1"/>
    <property type="molecule type" value="Genomic_DNA"/>
</dbReference>
<organism evidence="1 2">
    <name type="scientific">Methyloceanibacter stevinii</name>
    <dbReference type="NCBI Taxonomy" id="1774970"/>
    <lineage>
        <taxon>Bacteria</taxon>
        <taxon>Pseudomonadati</taxon>
        <taxon>Pseudomonadota</taxon>
        <taxon>Alphaproteobacteria</taxon>
        <taxon>Hyphomicrobiales</taxon>
        <taxon>Hyphomicrobiaceae</taxon>
        <taxon>Methyloceanibacter</taxon>
    </lineage>
</organism>
<dbReference type="STRING" id="1774970.AUC70_11795"/>
<sequence>MDGFAQHKAADARLVILRGLARETDHALNETLLQTLLDSFGHNVGRDYVRTQLRALEALGAVRLVEAGTVFVAVLTQTGLDHVQRRSILEGVARPGPEV</sequence>
<proteinExistence type="predicted"/>
<evidence type="ECO:0000313" key="2">
    <source>
        <dbReference type="Proteomes" id="UP000094172"/>
    </source>
</evidence>
<dbReference type="AlphaFoldDB" id="A0A1E3VJ41"/>
<evidence type="ECO:0008006" key="3">
    <source>
        <dbReference type="Google" id="ProtNLM"/>
    </source>
</evidence>
<dbReference type="Proteomes" id="UP000094172">
    <property type="component" value="Unassembled WGS sequence"/>
</dbReference>